<accession>A0A4R3JRP0</accession>
<dbReference type="RefSeq" id="WP_126458083.1">
    <property type="nucleotide sequence ID" value="NZ_AP018721.1"/>
</dbReference>
<dbReference type="AlphaFoldDB" id="A0A4R3JRP0"/>
<gene>
    <name evidence="2" type="ORF">EDC61_11967</name>
</gene>
<proteinExistence type="predicted"/>
<evidence type="ECO:0000256" key="1">
    <source>
        <dbReference type="SAM" id="MobiDB-lite"/>
    </source>
</evidence>
<protein>
    <submittedName>
        <fullName evidence="2">Phage gp36-like protein</fullName>
    </submittedName>
</protein>
<name>A0A4R3JRP0_9PROT</name>
<evidence type="ECO:0000313" key="2">
    <source>
        <dbReference type="EMBL" id="TCS69766.1"/>
    </source>
</evidence>
<dbReference type="Pfam" id="PF07030">
    <property type="entry name" value="Phage_Mu_Gp36"/>
    <property type="match status" value="1"/>
</dbReference>
<sequence length="142" mass="15302">MPYATAADLITRYGEDELIQLTDRVGAGVVDTAIVSRALDDAEAEIDGYLAARYRLPLPTTPALLARIACDIARYRLWEDRASDEVRQRYEDARRLLENISSGRASLGLPAGLPPESQPALSLAAAKSGPAPVFGPEQMGGY</sequence>
<dbReference type="Proteomes" id="UP000295135">
    <property type="component" value="Unassembled WGS sequence"/>
</dbReference>
<organism evidence="2 3">
    <name type="scientific">Sulfuritortus calidifontis</name>
    <dbReference type="NCBI Taxonomy" id="1914471"/>
    <lineage>
        <taxon>Bacteria</taxon>
        <taxon>Pseudomonadati</taxon>
        <taxon>Pseudomonadota</taxon>
        <taxon>Betaproteobacteria</taxon>
        <taxon>Nitrosomonadales</taxon>
        <taxon>Thiobacillaceae</taxon>
        <taxon>Sulfuritortus</taxon>
    </lineage>
</organism>
<dbReference type="OrthoDB" id="9812088at2"/>
<dbReference type="EMBL" id="SLZY01000019">
    <property type="protein sequence ID" value="TCS69766.1"/>
    <property type="molecule type" value="Genomic_DNA"/>
</dbReference>
<comment type="caution">
    <text evidence="2">The sequence shown here is derived from an EMBL/GenBank/DDBJ whole genome shotgun (WGS) entry which is preliminary data.</text>
</comment>
<dbReference type="InterPro" id="IPR009752">
    <property type="entry name" value="Phage_Mu_GpJ"/>
</dbReference>
<feature type="region of interest" description="Disordered" evidence="1">
    <location>
        <begin position="118"/>
        <end position="142"/>
    </location>
</feature>
<evidence type="ECO:0000313" key="3">
    <source>
        <dbReference type="Proteomes" id="UP000295135"/>
    </source>
</evidence>
<keyword evidence="3" id="KW-1185">Reference proteome</keyword>
<reference evidence="2 3" key="1">
    <citation type="submission" date="2019-03" db="EMBL/GenBank/DDBJ databases">
        <title>Genomic Encyclopedia of Type Strains, Phase IV (KMG-IV): sequencing the most valuable type-strain genomes for metagenomic binning, comparative biology and taxonomic classification.</title>
        <authorList>
            <person name="Goeker M."/>
        </authorList>
    </citation>
    <scope>NUCLEOTIDE SEQUENCE [LARGE SCALE GENOMIC DNA]</scope>
    <source>
        <strain evidence="2 3">DSM 103923</strain>
    </source>
</reference>